<accession>A0ABQ8KC71</accession>
<name>A0ABQ8KC71_9APHY</name>
<dbReference type="EMBL" id="JADCUA010000013">
    <property type="protein sequence ID" value="KAH9835200.1"/>
    <property type="molecule type" value="Genomic_DNA"/>
</dbReference>
<keyword evidence="2" id="KW-1185">Reference proteome</keyword>
<comment type="caution">
    <text evidence="1">The sequence shown here is derived from an EMBL/GenBank/DDBJ whole genome shotgun (WGS) entry which is preliminary data.</text>
</comment>
<protein>
    <submittedName>
        <fullName evidence="1">Uncharacterized protein</fullName>
    </submittedName>
</protein>
<dbReference type="RefSeq" id="XP_047777633.1">
    <property type="nucleotide sequence ID" value="XM_047916305.1"/>
</dbReference>
<organism evidence="1 2">
    <name type="scientific">Rhodofomes roseus</name>
    <dbReference type="NCBI Taxonomy" id="34475"/>
    <lineage>
        <taxon>Eukaryota</taxon>
        <taxon>Fungi</taxon>
        <taxon>Dikarya</taxon>
        <taxon>Basidiomycota</taxon>
        <taxon>Agaricomycotina</taxon>
        <taxon>Agaricomycetes</taxon>
        <taxon>Polyporales</taxon>
        <taxon>Rhodofomes</taxon>
    </lineage>
</organism>
<proteinExistence type="predicted"/>
<dbReference type="GeneID" id="71997037"/>
<sequence length="165" mass="17892">MVPVPVRNRRAMGIFKSSITSELLNPSLKCAVSARCAHSAHAWNIFLDRFLCGTPHSLDMVEAAPRWTSGTRSFGRTSAGREQVRGVGTGSRICMNARPPERPRARCAWSSLRRACRRKTASGGACSACSRVPCSRCTSARPASRVSARSSRGGKRRLAWATSLS</sequence>
<evidence type="ECO:0000313" key="1">
    <source>
        <dbReference type="EMBL" id="KAH9835200.1"/>
    </source>
</evidence>
<evidence type="ECO:0000313" key="2">
    <source>
        <dbReference type="Proteomes" id="UP000814176"/>
    </source>
</evidence>
<reference evidence="1 2" key="1">
    <citation type="journal article" date="2021" name="Environ. Microbiol.">
        <title>Gene family expansions and transcriptome signatures uncover fungal adaptations to wood decay.</title>
        <authorList>
            <person name="Hage H."/>
            <person name="Miyauchi S."/>
            <person name="Viragh M."/>
            <person name="Drula E."/>
            <person name="Min B."/>
            <person name="Chaduli D."/>
            <person name="Navarro D."/>
            <person name="Favel A."/>
            <person name="Norest M."/>
            <person name="Lesage-Meessen L."/>
            <person name="Balint B."/>
            <person name="Merenyi Z."/>
            <person name="de Eugenio L."/>
            <person name="Morin E."/>
            <person name="Martinez A.T."/>
            <person name="Baldrian P."/>
            <person name="Stursova M."/>
            <person name="Martinez M.J."/>
            <person name="Novotny C."/>
            <person name="Magnuson J.K."/>
            <person name="Spatafora J.W."/>
            <person name="Maurice S."/>
            <person name="Pangilinan J."/>
            <person name="Andreopoulos W."/>
            <person name="LaButti K."/>
            <person name="Hundley H."/>
            <person name="Na H."/>
            <person name="Kuo A."/>
            <person name="Barry K."/>
            <person name="Lipzen A."/>
            <person name="Henrissat B."/>
            <person name="Riley R."/>
            <person name="Ahrendt S."/>
            <person name="Nagy L.G."/>
            <person name="Grigoriev I.V."/>
            <person name="Martin F."/>
            <person name="Rosso M.N."/>
        </authorList>
    </citation>
    <scope>NUCLEOTIDE SEQUENCE [LARGE SCALE GENOMIC DNA]</scope>
    <source>
        <strain evidence="1 2">CIRM-BRFM 1785</strain>
    </source>
</reference>
<gene>
    <name evidence="1" type="ORF">C8Q71DRAFT_108579</name>
</gene>
<dbReference type="Proteomes" id="UP000814176">
    <property type="component" value="Unassembled WGS sequence"/>
</dbReference>